<evidence type="ECO:0000313" key="5">
    <source>
        <dbReference type="EMBL" id="GAA4823818.1"/>
    </source>
</evidence>
<evidence type="ECO:0000256" key="2">
    <source>
        <dbReference type="ARBA" id="ARBA00022643"/>
    </source>
</evidence>
<comment type="caution">
    <text evidence="5">The sequence shown here is derived from an EMBL/GenBank/DDBJ whole genome shotgun (WGS) entry which is preliminary data.</text>
</comment>
<keyword evidence="6" id="KW-1185">Reference proteome</keyword>
<dbReference type="InterPro" id="IPR005025">
    <property type="entry name" value="FMN_Rdtase-like_dom"/>
</dbReference>
<name>A0ABP9D170_9ACTN</name>
<organism evidence="5 6">
    <name type="scientific">Tomitella cavernea</name>
    <dbReference type="NCBI Taxonomy" id="1387982"/>
    <lineage>
        <taxon>Bacteria</taxon>
        <taxon>Bacillati</taxon>
        <taxon>Actinomycetota</taxon>
        <taxon>Actinomycetes</taxon>
        <taxon>Mycobacteriales</taxon>
        <taxon>Tomitella</taxon>
    </lineage>
</organism>
<keyword evidence="2" id="KW-0288">FMN</keyword>
<proteinExistence type="predicted"/>
<dbReference type="RefSeq" id="WP_200173510.1">
    <property type="nucleotide sequence ID" value="NZ_BAABKQ010000001.1"/>
</dbReference>
<accession>A0ABP9D170</accession>
<dbReference type="NCBIfam" id="TIGR04037">
    <property type="entry name" value="LLM_duo_CE1759"/>
    <property type="match status" value="1"/>
</dbReference>
<dbReference type="InterPro" id="IPR051814">
    <property type="entry name" value="NAD(P)H-dep_FMN_reductase"/>
</dbReference>
<dbReference type="InterPro" id="IPR023932">
    <property type="entry name" value="CE1759_FMN_reduct"/>
</dbReference>
<dbReference type="PANTHER" id="PTHR43408">
    <property type="entry name" value="FMN REDUCTASE (NADPH)"/>
    <property type="match status" value="1"/>
</dbReference>
<keyword evidence="1" id="KW-0285">Flavoprotein</keyword>
<feature type="domain" description="NADPH-dependent FMN reductase-like" evidence="4">
    <location>
        <begin position="4"/>
        <end position="155"/>
    </location>
</feature>
<sequence length="200" mass="20581">MTRRIVAVSAGMSEPSSTRLLADRLARESATALGGLGSGGAEIRAVELRGHAHAIADAILTGFSSGALRGVVDDVAAADGLILVTPTFTASYSGLFKAFIDILDPDALQGKPVILGATGGTERHSLMIDHAMRPLMAYLRAMPVPTGVYAASTDWGAAGLDERIGRAAAELAAMVTGGPVQQPVRDGFADPVPFEELLNG</sequence>
<dbReference type="PANTHER" id="PTHR43408:SF2">
    <property type="entry name" value="FMN REDUCTASE (NADPH)"/>
    <property type="match status" value="1"/>
</dbReference>
<gene>
    <name evidence="5" type="ORF">GCM10023353_35860</name>
</gene>
<evidence type="ECO:0000256" key="1">
    <source>
        <dbReference type="ARBA" id="ARBA00022630"/>
    </source>
</evidence>
<protein>
    <submittedName>
        <fullName evidence="5">NAD(P)H-dependent oxidoreductase</fullName>
    </submittedName>
</protein>
<evidence type="ECO:0000256" key="3">
    <source>
        <dbReference type="ARBA" id="ARBA00023002"/>
    </source>
</evidence>
<dbReference type="EMBL" id="BAABKQ010000001">
    <property type="protein sequence ID" value="GAA4823818.1"/>
    <property type="molecule type" value="Genomic_DNA"/>
</dbReference>
<keyword evidence="3" id="KW-0560">Oxidoreductase</keyword>
<evidence type="ECO:0000259" key="4">
    <source>
        <dbReference type="Pfam" id="PF03358"/>
    </source>
</evidence>
<evidence type="ECO:0000313" key="6">
    <source>
        <dbReference type="Proteomes" id="UP001500839"/>
    </source>
</evidence>
<dbReference type="SUPFAM" id="SSF52218">
    <property type="entry name" value="Flavoproteins"/>
    <property type="match status" value="1"/>
</dbReference>
<dbReference type="Pfam" id="PF03358">
    <property type="entry name" value="FMN_red"/>
    <property type="match status" value="1"/>
</dbReference>
<dbReference type="Proteomes" id="UP001500839">
    <property type="component" value="Unassembled WGS sequence"/>
</dbReference>
<dbReference type="Gene3D" id="3.40.50.360">
    <property type="match status" value="1"/>
</dbReference>
<dbReference type="InterPro" id="IPR029039">
    <property type="entry name" value="Flavoprotein-like_sf"/>
</dbReference>
<reference evidence="6" key="1">
    <citation type="journal article" date="2019" name="Int. J. Syst. Evol. Microbiol.">
        <title>The Global Catalogue of Microorganisms (GCM) 10K type strain sequencing project: providing services to taxonomists for standard genome sequencing and annotation.</title>
        <authorList>
            <consortium name="The Broad Institute Genomics Platform"/>
            <consortium name="The Broad Institute Genome Sequencing Center for Infectious Disease"/>
            <person name="Wu L."/>
            <person name="Ma J."/>
        </authorList>
    </citation>
    <scope>NUCLEOTIDE SEQUENCE [LARGE SCALE GENOMIC DNA]</scope>
    <source>
        <strain evidence="6">JCM 18542</strain>
    </source>
</reference>